<keyword evidence="3" id="KW-1185">Reference proteome</keyword>
<dbReference type="InterPro" id="IPR025582">
    <property type="entry name" value="YARHG_dom"/>
</dbReference>
<comment type="caution">
    <text evidence="2">The sequence shown here is derived from an EMBL/GenBank/DDBJ whole genome shotgun (WGS) entry which is preliminary data.</text>
</comment>
<proteinExistence type="predicted"/>
<accession>A0ABT8WYW8</accession>
<gene>
    <name evidence="2" type="ORF">Q4Q39_05525</name>
</gene>
<dbReference type="Proteomes" id="UP001176891">
    <property type="component" value="Unassembled WGS sequence"/>
</dbReference>
<dbReference type="RefSeq" id="WP_303281391.1">
    <property type="nucleotide sequence ID" value="NZ_BAABCZ010000005.1"/>
</dbReference>
<feature type="domain" description="YARHG" evidence="1">
    <location>
        <begin position="146"/>
        <end position="227"/>
    </location>
</feature>
<name>A0ABT8WYW8_9FLAO</name>
<dbReference type="InterPro" id="IPR038434">
    <property type="entry name" value="YARHG_sf"/>
</dbReference>
<reference evidence="2" key="1">
    <citation type="submission" date="2023-07" db="EMBL/GenBank/DDBJ databases">
        <title>Two novel species in the genus Flavivirga.</title>
        <authorList>
            <person name="Kwon K."/>
        </authorList>
    </citation>
    <scope>NUCLEOTIDE SEQUENCE</scope>
    <source>
        <strain evidence="2">KACC 14157</strain>
    </source>
</reference>
<dbReference type="EMBL" id="JAUOEM010000002">
    <property type="protein sequence ID" value="MDO5986863.1"/>
    <property type="molecule type" value="Genomic_DNA"/>
</dbReference>
<evidence type="ECO:0000313" key="2">
    <source>
        <dbReference type="EMBL" id="MDO5986863.1"/>
    </source>
</evidence>
<dbReference type="Gene3D" id="1.20.58.1690">
    <property type="match status" value="1"/>
</dbReference>
<sequence>MKKILFLLILIPTVSLSQLKFDKTELIPWIASDVSEYEGAYLFVFLDEEESKINIAIEGKIICAQRVSVYRSFKNIELIDWDVEYFTYTNVKISGNKFFSNETSGEFVIKENRGWSQKYLKLDIPLGGVETQFEFGFLEKDSDHFSYKQTTEFEIMKDEYIRSLSLEELRIMRNEIFAKYGYIFREGGKMDRYFKKQEWYRGIYENVDDFLTDIEKANISAIQKVEQEKKSK</sequence>
<organism evidence="2 3">
    <name type="scientific">Flavivirga amylovorans</name>
    <dbReference type="NCBI Taxonomy" id="870486"/>
    <lineage>
        <taxon>Bacteria</taxon>
        <taxon>Pseudomonadati</taxon>
        <taxon>Bacteroidota</taxon>
        <taxon>Flavobacteriia</taxon>
        <taxon>Flavobacteriales</taxon>
        <taxon>Flavobacteriaceae</taxon>
        <taxon>Flavivirga</taxon>
    </lineage>
</organism>
<dbReference type="SMART" id="SM01324">
    <property type="entry name" value="YARHG"/>
    <property type="match status" value="1"/>
</dbReference>
<evidence type="ECO:0000259" key="1">
    <source>
        <dbReference type="SMART" id="SM01324"/>
    </source>
</evidence>
<protein>
    <submittedName>
        <fullName evidence="2">YARHG domain-containing protein</fullName>
    </submittedName>
</protein>
<dbReference type="Pfam" id="PF13308">
    <property type="entry name" value="YARHG"/>
    <property type="match status" value="1"/>
</dbReference>
<evidence type="ECO:0000313" key="3">
    <source>
        <dbReference type="Proteomes" id="UP001176891"/>
    </source>
</evidence>